<protein>
    <submittedName>
        <fullName evidence="2">DNA-binding helix-turn-helix protein</fullName>
    </submittedName>
</protein>
<dbReference type="Pfam" id="PF13443">
    <property type="entry name" value="HTH_26"/>
    <property type="match status" value="1"/>
</dbReference>
<keyword evidence="2" id="KW-0238">DNA-binding</keyword>
<dbReference type="InterPro" id="IPR001387">
    <property type="entry name" value="Cro/C1-type_HTH"/>
</dbReference>
<dbReference type="EMBL" id="ACFY01000091">
    <property type="protein sequence ID" value="EEG93903.1"/>
    <property type="molecule type" value="Genomic_DNA"/>
</dbReference>
<comment type="caution">
    <text evidence="2">The sequence shown here is derived from an EMBL/GenBank/DDBJ whole genome shotgun (WGS) entry which is preliminary data.</text>
</comment>
<dbReference type="eggNOG" id="COG2944">
    <property type="taxonomic scope" value="Bacteria"/>
</dbReference>
<dbReference type="Gene3D" id="1.10.260.40">
    <property type="entry name" value="lambda repressor-like DNA-binding domains"/>
    <property type="match status" value="1"/>
</dbReference>
<dbReference type="SMART" id="SM00530">
    <property type="entry name" value="HTH_XRE"/>
    <property type="match status" value="1"/>
</dbReference>
<feature type="domain" description="HTH cro/C1-type" evidence="1">
    <location>
        <begin position="27"/>
        <end position="76"/>
    </location>
</feature>
<accession>C0FU87</accession>
<evidence type="ECO:0000313" key="2">
    <source>
        <dbReference type="EMBL" id="EEG93903.1"/>
    </source>
</evidence>
<dbReference type="AlphaFoldDB" id="C0FU87"/>
<sequence length="255" mass="29678">MVKYPKNRKNIRRLYMKIYEKIFERLEELNMSQIELSGRTGIATSTISDWRKKQINPQADKLVPICKALEMSITDLLCDEDDKKNKVLSRDYVGEDHILIEKNISSTIGVKRRILNFYEQMEVNKVETDLIDNTTERNISIIRDVDGNNIVLINDILFKSRRSIEWDEIEKLLRKFIGNYYEIAETAEKIYIGSDFPDEFAHSKYTKAIKGANEKAKANSVSAIGDLISIADNKMMYPDYEKKHGRKAKKWLVSL</sequence>
<dbReference type="SUPFAM" id="SSF47413">
    <property type="entry name" value="lambda repressor-like DNA-binding domains"/>
    <property type="match status" value="1"/>
</dbReference>
<dbReference type="PROSITE" id="PS50943">
    <property type="entry name" value="HTH_CROC1"/>
    <property type="match status" value="1"/>
</dbReference>
<proteinExistence type="predicted"/>
<reference evidence="2 3" key="2">
    <citation type="submission" date="2009-03" db="EMBL/GenBank/DDBJ databases">
        <title>Draft genome sequence of Roseburia inulinivorans (DSM 16841).</title>
        <authorList>
            <person name="Sudarsanam P."/>
            <person name="Ley R."/>
            <person name="Guruge J."/>
            <person name="Turnbaugh P.J."/>
            <person name="Mahowald M."/>
            <person name="Liep D."/>
            <person name="Gordon J."/>
        </authorList>
    </citation>
    <scope>NUCLEOTIDE SEQUENCE [LARGE SCALE GENOMIC DNA]</scope>
    <source>
        <strain evidence="2 3">DSM 16841</strain>
    </source>
</reference>
<dbReference type="CDD" id="cd00093">
    <property type="entry name" value="HTH_XRE"/>
    <property type="match status" value="1"/>
</dbReference>
<gene>
    <name evidence="2" type="ORF">ROSEINA2194_02308</name>
</gene>
<dbReference type="InterPro" id="IPR010982">
    <property type="entry name" value="Lambda_DNA-bd_dom_sf"/>
</dbReference>
<evidence type="ECO:0000313" key="3">
    <source>
        <dbReference type="Proteomes" id="UP000003561"/>
    </source>
</evidence>
<organism evidence="2 3">
    <name type="scientific">Roseburia inulinivorans DSM 16841</name>
    <dbReference type="NCBI Taxonomy" id="622312"/>
    <lineage>
        <taxon>Bacteria</taxon>
        <taxon>Bacillati</taxon>
        <taxon>Bacillota</taxon>
        <taxon>Clostridia</taxon>
        <taxon>Lachnospirales</taxon>
        <taxon>Lachnospiraceae</taxon>
        <taxon>Roseburia</taxon>
    </lineage>
</organism>
<dbReference type="eggNOG" id="COG3780">
    <property type="taxonomic scope" value="Bacteria"/>
</dbReference>
<dbReference type="Proteomes" id="UP000003561">
    <property type="component" value="Unassembled WGS sequence"/>
</dbReference>
<evidence type="ECO:0000259" key="1">
    <source>
        <dbReference type="PROSITE" id="PS50943"/>
    </source>
</evidence>
<dbReference type="GO" id="GO:0003677">
    <property type="term" value="F:DNA binding"/>
    <property type="evidence" value="ECO:0007669"/>
    <property type="project" value="UniProtKB-KW"/>
</dbReference>
<name>C0FU87_9FIRM</name>
<reference evidence="2 3" key="1">
    <citation type="submission" date="2009-02" db="EMBL/GenBank/DDBJ databases">
        <authorList>
            <person name="Fulton L."/>
            <person name="Clifton S."/>
            <person name="Fulton B."/>
            <person name="Xu J."/>
            <person name="Minx P."/>
            <person name="Pepin K.H."/>
            <person name="Johnson M."/>
            <person name="Bhonagiri V."/>
            <person name="Nash W.E."/>
            <person name="Mardis E.R."/>
            <person name="Wilson R.K."/>
        </authorList>
    </citation>
    <scope>NUCLEOTIDE SEQUENCE [LARGE SCALE GENOMIC DNA]</scope>
    <source>
        <strain evidence="2 3">DSM 16841</strain>
    </source>
</reference>